<keyword evidence="1" id="KW-0175">Coiled coil</keyword>
<feature type="domain" description="5'-Nucleotidase C-terminal" evidence="3">
    <location>
        <begin position="521"/>
        <end position="675"/>
    </location>
</feature>
<dbReference type="PANTHER" id="PTHR11575">
    <property type="entry name" value="5'-NUCLEOTIDASE-RELATED"/>
    <property type="match status" value="1"/>
</dbReference>
<dbReference type="InterPro" id="IPR006179">
    <property type="entry name" value="5_nucleotidase/apyrase"/>
</dbReference>
<dbReference type="EMBL" id="AOIU01000031">
    <property type="protein sequence ID" value="ELZ24344.1"/>
    <property type="molecule type" value="Genomic_DNA"/>
</dbReference>
<dbReference type="SUPFAM" id="SSF56300">
    <property type="entry name" value="Metallo-dependent phosphatases"/>
    <property type="match status" value="1"/>
</dbReference>
<dbReference type="Gene3D" id="3.60.21.10">
    <property type="match status" value="1"/>
</dbReference>
<dbReference type="CDD" id="cd04486">
    <property type="entry name" value="YhcR_OBF_like"/>
    <property type="match status" value="1"/>
</dbReference>
<comment type="caution">
    <text evidence="4">The sequence shown here is derived from an EMBL/GenBank/DDBJ whole genome shotgun (WGS) entry which is preliminary data.</text>
</comment>
<keyword evidence="5" id="KW-1185">Reference proteome</keyword>
<protein>
    <submittedName>
        <fullName evidence="4">UDP-sugar hydrolase / 5'-nucleotidase</fullName>
    </submittedName>
</protein>
<dbReference type="InterPro" id="IPR008334">
    <property type="entry name" value="5'-Nucleotdase_C"/>
</dbReference>
<dbReference type="PATRIC" id="fig|797114.5.peg.2824"/>
<feature type="compositionally biased region" description="Basic and acidic residues" evidence="2">
    <location>
        <begin position="837"/>
        <end position="846"/>
    </location>
</feature>
<keyword evidence="4" id="KW-0378">Hydrolase</keyword>
<dbReference type="InterPro" id="IPR036907">
    <property type="entry name" value="5'-Nucleotdase_C_sf"/>
</dbReference>
<dbReference type="PRINTS" id="PR01607">
    <property type="entry name" value="APYRASEFAMLY"/>
</dbReference>
<evidence type="ECO:0000256" key="2">
    <source>
        <dbReference type="SAM" id="MobiDB-lite"/>
    </source>
</evidence>
<proteinExistence type="predicted"/>
<dbReference type="OrthoDB" id="21342at2157"/>
<dbReference type="RefSeq" id="WP_006884448.1">
    <property type="nucleotide sequence ID" value="NZ_AOIU01000031.1"/>
</dbReference>
<dbReference type="eggNOG" id="arCOG03400">
    <property type="taxonomic scope" value="Archaea"/>
</dbReference>
<dbReference type="AlphaFoldDB" id="M0CR34"/>
<feature type="coiled-coil region" evidence="1">
    <location>
        <begin position="928"/>
        <end position="982"/>
    </location>
</feature>
<dbReference type="Proteomes" id="UP000011626">
    <property type="component" value="Unassembled WGS sequence"/>
</dbReference>
<evidence type="ECO:0000313" key="5">
    <source>
        <dbReference type="Proteomes" id="UP000011626"/>
    </source>
</evidence>
<dbReference type="STRING" id="797114.C475_13882"/>
<name>M0CR34_9EURY</name>
<reference evidence="4 5" key="1">
    <citation type="journal article" date="2014" name="PLoS Genet.">
        <title>Phylogenetically driven sequencing of extremely halophilic archaea reveals strategies for static and dynamic osmo-response.</title>
        <authorList>
            <person name="Becker E.A."/>
            <person name="Seitzer P.M."/>
            <person name="Tritt A."/>
            <person name="Larsen D."/>
            <person name="Krusor M."/>
            <person name="Yao A.I."/>
            <person name="Wu D."/>
            <person name="Madern D."/>
            <person name="Eisen J.A."/>
            <person name="Darling A.E."/>
            <person name="Facciotti M.T."/>
        </authorList>
    </citation>
    <scope>NUCLEOTIDE SEQUENCE [LARGE SCALE GENOMIC DNA]</scope>
    <source>
        <strain evidence="4 5">2-9-1</strain>
    </source>
</reference>
<dbReference type="Pfam" id="PF02872">
    <property type="entry name" value="5_nucleotid_C"/>
    <property type="match status" value="1"/>
</dbReference>
<dbReference type="InterPro" id="IPR029052">
    <property type="entry name" value="Metallo-depent_PP-like"/>
</dbReference>
<dbReference type="Gene3D" id="3.90.780.10">
    <property type="entry name" value="5'-Nucleotidase, C-terminal domain"/>
    <property type="match status" value="1"/>
</dbReference>
<evidence type="ECO:0000259" key="3">
    <source>
        <dbReference type="Pfam" id="PF02872"/>
    </source>
</evidence>
<evidence type="ECO:0000313" key="4">
    <source>
        <dbReference type="EMBL" id="ELZ24344.1"/>
    </source>
</evidence>
<dbReference type="SUPFAM" id="SSF55816">
    <property type="entry name" value="5'-nucleotidase (syn. UDP-sugar hydrolase), C-terminal domain"/>
    <property type="match status" value="1"/>
</dbReference>
<gene>
    <name evidence="4" type="ORF">C475_13882</name>
</gene>
<evidence type="ECO:0000256" key="1">
    <source>
        <dbReference type="SAM" id="Coils"/>
    </source>
</evidence>
<dbReference type="eggNOG" id="arCOG07561">
    <property type="taxonomic scope" value="Archaea"/>
</dbReference>
<dbReference type="eggNOG" id="arCOG02832">
    <property type="taxonomic scope" value="Archaea"/>
</dbReference>
<sequence>MAVLLVGSAVPAVVPTAAAQSGNAQVAIEEIQRPDGATDASPYAGETVTTAGTVTAVVSEGYYVQNGTGAYSGVYVYTGSQPSVAPGDAVAVTAPVTEYYNLTELDATAESASTTVTGTAPAPDPVALDTGAVGAERYEGVLVTVSNATATATPGQYGEWTVDDGSGAVAVDDVTAGDATTPNETGRVVTNLTGPLFYSFGAFKIQPQAVGPITAPPDDGSEGDDGSAGDGGAPGAGTPANATTLTLLSYNDVQTAASNPTAMGRLAGAVNERRGAHDNPTVVVGGGDQVSPSSLSPVSNWTVPVAATNAIDPAADVVGNHDLDYGFDAVPNYTAASEYPWLLANVRAEDGGGVPGTENYTIVERDGVRVGIVGLVDEAIEPKTAVDFDEAGYEVADYSEVGAEVATELKTEENVDVVVAAAHIGVGDSKELARETENIDVIVTGDDEVAYEPQVTDGAVIMEAEGRAAYLGELNLTVGANGSVAMADGRLLSVAGEESVPVNETVEGIVSSARGEYLSAVIGRTTVPLDSTFAANYHDETAWGNLVTDAFRAQTGAEVAVTNAGGIRGDFTFSPGNVTYDDVYTSLPFGNTLVTKRLSGAELTELLASQVVTLESGGGQQYGQEAQLQVSGVTYEMVAHEGADSVVRDVYVGGEPLRANATYNVTVNSYMAGWDDLADDPTVSTDLTLYGTAVADYIERQGTVSPRDTNRIRRVDREVGTEWIFAADGSTVPVHYEVPEAVVSVNDSAVRVENATGAALAAERVRLTGDDLLVSFDRGDFGEFAAASDHLQLYAGYTDAEYDGQRSYFDDSVLNGDLEGWESLATENGSEPDDGGGEDRRSPRALRADAVETVDALDADAGRYESARDRASERFDGSREYYRGPVRTESATLFTDDAVGVQALTAFAGTGGETNATAAADLVVRADNRTAAREVADARRLLNDSREDIDSEGVLRSMASHLDNADRMYDRAERTMDRARDAEGRRAIRLRASAIRQLRQSWRQAHRVVERAVERTDATMPE</sequence>
<feature type="region of interest" description="Disordered" evidence="2">
    <location>
        <begin position="209"/>
        <end position="240"/>
    </location>
</feature>
<organism evidence="4 5">
    <name type="scientific">Halosimplex carlsbadense 2-9-1</name>
    <dbReference type="NCBI Taxonomy" id="797114"/>
    <lineage>
        <taxon>Archaea</taxon>
        <taxon>Methanobacteriati</taxon>
        <taxon>Methanobacteriota</taxon>
        <taxon>Stenosarchaea group</taxon>
        <taxon>Halobacteria</taxon>
        <taxon>Halobacteriales</taxon>
        <taxon>Haloarculaceae</taxon>
        <taxon>Halosimplex</taxon>
    </lineage>
</organism>
<dbReference type="GO" id="GO:0016787">
    <property type="term" value="F:hydrolase activity"/>
    <property type="evidence" value="ECO:0007669"/>
    <property type="project" value="UniProtKB-KW"/>
</dbReference>
<feature type="region of interest" description="Disordered" evidence="2">
    <location>
        <begin position="823"/>
        <end position="846"/>
    </location>
</feature>
<dbReference type="PANTHER" id="PTHR11575:SF24">
    <property type="entry name" value="5'-NUCLEOTIDASE"/>
    <property type="match status" value="1"/>
</dbReference>
<accession>M0CR34</accession>
<dbReference type="GO" id="GO:0009166">
    <property type="term" value="P:nucleotide catabolic process"/>
    <property type="evidence" value="ECO:0007669"/>
    <property type="project" value="InterPro"/>
</dbReference>